<keyword evidence="2" id="KW-1185">Reference proteome</keyword>
<organism evidence="2 3">
    <name type="scientific">Ascaris lumbricoides</name>
    <name type="common">Giant roundworm</name>
    <dbReference type="NCBI Taxonomy" id="6252"/>
    <lineage>
        <taxon>Eukaryota</taxon>
        <taxon>Metazoa</taxon>
        <taxon>Ecdysozoa</taxon>
        <taxon>Nematoda</taxon>
        <taxon>Chromadorea</taxon>
        <taxon>Rhabditida</taxon>
        <taxon>Spirurina</taxon>
        <taxon>Ascaridomorpha</taxon>
        <taxon>Ascaridoidea</taxon>
        <taxon>Ascarididae</taxon>
        <taxon>Ascaris</taxon>
    </lineage>
</organism>
<reference evidence="3" key="1">
    <citation type="submission" date="2017-02" db="UniProtKB">
        <authorList>
            <consortium name="WormBaseParasite"/>
        </authorList>
    </citation>
    <scope>IDENTIFICATION</scope>
</reference>
<sequence length="127" mass="14098">MLFQQLCPCLRRHETNAVADITQKYRLARSSSQTMSALLLASGSQVRTMRLTATITCRVTTAKPIKRSPFPENIRASPVQPTSLRDGHIHANEDPILSTVPPGYYYGMPSSCTSGTINVKKVNEYTR</sequence>
<feature type="region of interest" description="Disordered" evidence="1">
    <location>
        <begin position="68"/>
        <end position="87"/>
    </location>
</feature>
<name>A0A0M3IDV6_ASCLU</name>
<dbReference type="Proteomes" id="UP000036681">
    <property type="component" value="Unplaced"/>
</dbReference>
<dbReference type="WBParaSite" id="ALUE_0001623301-mRNA-1">
    <property type="protein sequence ID" value="ALUE_0001623301-mRNA-1"/>
    <property type="gene ID" value="ALUE_0001623301"/>
</dbReference>
<accession>A0A0M3IDV6</accession>
<evidence type="ECO:0000313" key="3">
    <source>
        <dbReference type="WBParaSite" id="ALUE_0001623301-mRNA-1"/>
    </source>
</evidence>
<evidence type="ECO:0000256" key="1">
    <source>
        <dbReference type="SAM" id="MobiDB-lite"/>
    </source>
</evidence>
<protein>
    <submittedName>
        <fullName evidence="3">Uncharacterized protein</fullName>
    </submittedName>
</protein>
<dbReference type="AlphaFoldDB" id="A0A0M3IDV6"/>
<proteinExistence type="predicted"/>
<evidence type="ECO:0000313" key="2">
    <source>
        <dbReference type="Proteomes" id="UP000036681"/>
    </source>
</evidence>